<proteinExistence type="predicted"/>
<sequence>MIALLLCGLLAGACAAPQFEFSFGAPAPRDSLFNYHTRLHPYSDDNVFDTGRFWSDLSKELKELDDMLADFTRRFPSSVSQENIEGNEYKIIIALPDFDEKDIVVKAREGLLMIQANHKYTEGSERNYLDVRTLPDTVNVTGNWIFEHGILKITFPLKDGAVVTTTTEVAQPEVDTTVRPYFEGSREEIETNVNDVQDADVGAGRGDLDKENDVRTNEIADSNTVEATTYAVDLKDENEIVIRNCSLCSDVLFTIVKRDVHWNI</sequence>
<evidence type="ECO:0000313" key="1">
    <source>
        <dbReference type="EMBL" id="KAJ8735998.1"/>
    </source>
</evidence>
<evidence type="ECO:0000313" key="2">
    <source>
        <dbReference type="Proteomes" id="UP001231649"/>
    </source>
</evidence>
<reference evidence="1" key="1">
    <citation type="submission" date="2023-03" db="EMBL/GenBank/DDBJ databases">
        <title>Chromosome-level genomes of two armyworms, Mythimna separata and Mythimna loreyi, provide insights into the biosynthesis and reception of sex pheromones.</title>
        <authorList>
            <person name="Zhao H."/>
        </authorList>
    </citation>
    <scope>NUCLEOTIDE SEQUENCE</scope>
    <source>
        <strain evidence="1">BeijingLab</strain>
    </source>
</reference>
<organism evidence="1 2">
    <name type="scientific">Mythimna loreyi</name>
    <dbReference type="NCBI Taxonomy" id="667449"/>
    <lineage>
        <taxon>Eukaryota</taxon>
        <taxon>Metazoa</taxon>
        <taxon>Ecdysozoa</taxon>
        <taxon>Arthropoda</taxon>
        <taxon>Hexapoda</taxon>
        <taxon>Insecta</taxon>
        <taxon>Pterygota</taxon>
        <taxon>Neoptera</taxon>
        <taxon>Endopterygota</taxon>
        <taxon>Lepidoptera</taxon>
        <taxon>Glossata</taxon>
        <taxon>Ditrysia</taxon>
        <taxon>Noctuoidea</taxon>
        <taxon>Noctuidae</taxon>
        <taxon>Noctuinae</taxon>
        <taxon>Hadenini</taxon>
        <taxon>Mythimna</taxon>
    </lineage>
</organism>
<dbReference type="Proteomes" id="UP001231649">
    <property type="component" value="Chromosome 2"/>
</dbReference>
<comment type="caution">
    <text evidence="1">The sequence shown here is derived from an EMBL/GenBank/DDBJ whole genome shotgun (WGS) entry which is preliminary data.</text>
</comment>
<name>A0ACC2R8T7_9NEOP</name>
<dbReference type="EMBL" id="CM056778">
    <property type="protein sequence ID" value="KAJ8735998.1"/>
    <property type="molecule type" value="Genomic_DNA"/>
</dbReference>
<accession>A0ACC2R8T7</accession>
<gene>
    <name evidence="1" type="ORF">PYW08_006654</name>
</gene>
<keyword evidence="2" id="KW-1185">Reference proteome</keyword>
<protein>
    <submittedName>
        <fullName evidence="1">Uncharacterized protein</fullName>
    </submittedName>
</protein>